<dbReference type="Proteomes" id="UP001163321">
    <property type="component" value="Chromosome 7"/>
</dbReference>
<evidence type="ECO:0000313" key="2">
    <source>
        <dbReference type="Proteomes" id="UP001163321"/>
    </source>
</evidence>
<proteinExistence type="predicted"/>
<accession>A0ACC0VSH1</accession>
<keyword evidence="2" id="KW-1185">Reference proteome</keyword>
<name>A0ACC0VSH1_9STRA</name>
<gene>
    <name evidence="1" type="ORF">PsorP6_015085</name>
</gene>
<organism evidence="1 2">
    <name type="scientific">Peronosclerospora sorghi</name>
    <dbReference type="NCBI Taxonomy" id="230839"/>
    <lineage>
        <taxon>Eukaryota</taxon>
        <taxon>Sar</taxon>
        <taxon>Stramenopiles</taxon>
        <taxon>Oomycota</taxon>
        <taxon>Peronosporomycetes</taxon>
        <taxon>Peronosporales</taxon>
        <taxon>Peronosporaceae</taxon>
        <taxon>Peronosclerospora</taxon>
    </lineage>
</organism>
<dbReference type="EMBL" id="CM047586">
    <property type="protein sequence ID" value="KAI9909505.1"/>
    <property type="molecule type" value="Genomic_DNA"/>
</dbReference>
<reference evidence="1 2" key="1">
    <citation type="journal article" date="2022" name="bioRxiv">
        <title>The genome of the oomycete Peronosclerospora sorghi, a cosmopolitan pathogen of maize and sorghum, is inflated with dispersed pseudogenes.</title>
        <authorList>
            <person name="Fletcher K."/>
            <person name="Martin F."/>
            <person name="Isakeit T."/>
            <person name="Cavanaugh K."/>
            <person name="Magill C."/>
            <person name="Michelmore R."/>
        </authorList>
    </citation>
    <scope>NUCLEOTIDE SEQUENCE [LARGE SCALE GENOMIC DNA]</scope>
    <source>
        <strain evidence="1">P6</strain>
    </source>
</reference>
<comment type="caution">
    <text evidence="1">The sequence shown here is derived from an EMBL/GenBank/DDBJ whole genome shotgun (WGS) entry which is preliminary data.</text>
</comment>
<protein>
    <submittedName>
        <fullName evidence="1">Uncharacterized protein</fullName>
    </submittedName>
</protein>
<evidence type="ECO:0000313" key="1">
    <source>
        <dbReference type="EMBL" id="KAI9909505.1"/>
    </source>
</evidence>
<sequence>MRWVRMDAQQAYDQEGDVMKSKKSMVYSEFGTLLNGTAILRDDENIAWALRDFGVPEDEGRHPDSSFLPANNDLGWPSFQPVRAALKCLEADKRPTMAYYAQQNPFNPANSGVNPLSVAKTSFL</sequence>